<sequence>MTPNDFINKWQGMTLNERAAAQAHFIDLCHLLNEPDPITADKTGDWFCFERGAMKAGGGNGWADVWKRGHFGWEYKSPGKNLDQAFRQLQLYTPSLEYPPLLIVSDLERIIIHTAFTGTVPDQYTLTLNDLRDPSKLQLLKWAFSDPEKLRPIDTTAALTERAARQFGEWAEALCQRGHDSATVAHFSQQLLFCLFAQDIGLLSNQLFTRLLENGLKYPAQVEQMLASLLDTMATGGLFGSEAIDWFNGGLFADAVLVPLETADLKTLHSFTKLNWSAIEPSIFGTLFERGLDPKQRAQLGAHYTDPNSIMRLVAPVVLMPLRKEWQSVQKEMLQLKTAADAAKSPAVRDKQLTKLRALFTGTLERLNQFRVLDPACGSGNFLFLALKGLKDLEHEIILAGEQLGLMRAFPTVSPHNVLGIEKNHYAAELARVTVWIGEIQWMLQHGFSLSKNPILKPINIIEQRDAVVNADGSEPEWPTADVIIGNPPFLGGSKKRGLLGDDYFAALETIYAGRVPAGADLVCYWFEKARVQIETGKARAAGLVSTNSIRGGSNRKVLDQICQTTRIFNAWSDEPWVNDGAAVRVSLISFGEIKTPPVLNDERVAVIYADLTAGSSEIKMDVTTAKPLNENSGVSFQGSQKIGAFDISGDLAREWLALPNPHGRPNSDVLKPSWNGLDVTRRPRDVWIIDFGCTMSEMDAAFYEMPFGYVVENVKPERIKNPRPVRAKYWWRHGDTQPAMRKAINHLPRYVATPHVAKHRIFIWMHYSILPDKMLIVIARADDTTFGILHSRFHQLWSLKLGTSLGATPRYTPTTTFETFPFPIGLTPADTASHAIETLASGAIIPSVASEYRAHAIAIAEAAHQLNQLRDNWLNPPEWIDRVPEVVAGYPDRIIAKPEYAAQLKQRTLTNLYNKQPAWLVNAHQQLDQAVAAAYGWSTELNEAAILQQLLQLNLARAE</sequence>
<reference evidence="7 8" key="1">
    <citation type="journal article" date="2020" name="Arch. Microbiol.">
        <title>The genome sequence of the giant phototrophic gammaproteobacterium Thiospirillum jenense gives insight into its physiological properties and phylogenetic relationships.</title>
        <authorList>
            <person name="Imhoff J.F."/>
            <person name="Meyer T.E."/>
            <person name="Kyndt J.A."/>
        </authorList>
    </citation>
    <scope>NUCLEOTIDE SEQUENCE [LARGE SCALE GENOMIC DNA]</scope>
    <source>
        <strain evidence="7 8">DSM 216</strain>
    </source>
</reference>
<dbReference type="PROSITE" id="PS00092">
    <property type="entry name" value="N6_MTASE"/>
    <property type="match status" value="1"/>
</dbReference>
<dbReference type="EC" id="2.1.1.72" evidence="1"/>
<dbReference type="Pfam" id="PF20473">
    <property type="entry name" value="MmeI_Mtase"/>
    <property type="match status" value="1"/>
</dbReference>
<dbReference type="GO" id="GO:0032259">
    <property type="term" value="P:methylation"/>
    <property type="evidence" value="ECO:0007669"/>
    <property type="project" value="UniProtKB-KW"/>
</dbReference>
<dbReference type="GO" id="GO:0009007">
    <property type="term" value="F:site-specific DNA-methyltransferase (adenine-specific) activity"/>
    <property type="evidence" value="ECO:0007669"/>
    <property type="project" value="UniProtKB-EC"/>
</dbReference>
<dbReference type="GO" id="GO:0003676">
    <property type="term" value="F:nucleic acid binding"/>
    <property type="evidence" value="ECO:0007669"/>
    <property type="project" value="InterPro"/>
</dbReference>
<dbReference type="RefSeq" id="WP_182583709.1">
    <property type="nucleotide sequence ID" value="NZ_JABVCQ010000013.1"/>
</dbReference>
<dbReference type="Pfam" id="PF20465">
    <property type="entry name" value="MmeI_hel"/>
    <property type="match status" value="1"/>
</dbReference>
<evidence type="ECO:0000313" key="7">
    <source>
        <dbReference type="EMBL" id="MBB1126085.1"/>
    </source>
</evidence>
<evidence type="ECO:0000259" key="5">
    <source>
        <dbReference type="Pfam" id="PF20465"/>
    </source>
</evidence>
<evidence type="ECO:0000256" key="3">
    <source>
        <dbReference type="ARBA" id="ARBA00022679"/>
    </source>
</evidence>
<gene>
    <name evidence="7" type="ORF">HUK38_07560</name>
</gene>
<dbReference type="InterPro" id="IPR029063">
    <property type="entry name" value="SAM-dependent_MTases_sf"/>
</dbReference>
<dbReference type="InterPro" id="IPR050953">
    <property type="entry name" value="N4_N6_ade-DNA_methylase"/>
</dbReference>
<proteinExistence type="predicted"/>
<dbReference type="SUPFAM" id="SSF53335">
    <property type="entry name" value="S-adenosyl-L-methionine-dependent methyltransferases"/>
    <property type="match status" value="1"/>
</dbReference>
<dbReference type="AlphaFoldDB" id="A0A839HAB8"/>
<comment type="caution">
    <text evidence="7">The sequence shown here is derived from an EMBL/GenBank/DDBJ whole genome shotgun (WGS) entry which is preliminary data.</text>
</comment>
<keyword evidence="8" id="KW-1185">Reference proteome</keyword>
<feature type="domain" description="MmeI-like helicase spacer" evidence="5">
    <location>
        <begin position="183"/>
        <end position="252"/>
    </location>
</feature>
<accession>A0A839HAB8</accession>
<protein>
    <recommendedName>
        <fullName evidence="1">site-specific DNA-methyltransferase (adenine-specific)</fullName>
        <ecNumber evidence="1">2.1.1.72</ecNumber>
    </recommendedName>
</protein>
<dbReference type="PANTHER" id="PTHR33841:SF1">
    <property type="entry name" value="DNA METHYLTRANSFERASE A"/>
    <property type="match status" value="1"/>
</dbReference>
<feature type="domain" description="MmeI-like DNA-methyltransferase" evidence="6">
    <location>
        <begin position="363"/>
        <end position="594"/>
    </location>
</feature>
<dbReference type="InterPro" id="IPR002052">
    <property type="entry name" value="DNA_methylase_N6_adenine_CS"/>
</dbReference>
<organism evidence="7 8">
    <name type="scientific">Thiospirillum jenense</name>
    <dbReference type="NCBI Taxonomy" id="1653858"/>
    <lineage>
        <taxon>Bacteria</taxon>
        <taxon>Pseudomonadati</taxon>
        <taxon>Pseudomonadota</taxon>
        <taxon>Gammaproteobacteria</taxon>
        <taxon>Chromatiales</taxon>
        <taxon>Chromatiaceae</taxon>
        <taxon>Thiospirillum</taxon>
    </lineage>
</organism>
<keyword evidence="3 7" id="KW-0808">Transferase</keyword>
<evidence type="ECO:0000259" key="6">
    <source>
        <dbReference type="Pfam" id="PF20473"/>
    </source>
</evidence>
<dbReference type="Proteomes" id="UP000548632">
    <property type="component" value="Unassembled WGS sequence"/>
</dbReference>
<evidence type="ECO:0000256" key="4">
    <source>
        <dbReference type="ARBA" id="ARBA00047942"/>
    </source>
</evidence>
<evidence type="ECO:0000256" key="1">
    <source>
        <dbReference type="ARBA" id="ARBA00011900"/>
    </source>
</evidence>
<evidence type="ECO:0000313" key="8">
    <source>
        <dbReference type="Proteomes" id="UP000548632"/>
    </source>
</evidence>
<dbReference type="EMBL" id="JABVCQ010000013">
    <property type="protein sequence ID" value="MBB1126085.1"/>
    <property type="molecule type" value="Genomic_DNA"/>
</dbReference>
<name>A0A839HAB8_9GAMM</name>
<dbReference type="InterPro" id="IPR046816">
    <property type="entry name" value="MmeI_Mtase"/>
</dbReference>
<evidence type="ECO:0000256" key="2">
    <source>
        <dbReference type="ARBA" id="ARBA00022603"/>
    </source>
</evidence>
<dbReference type="PRINTS" id="PR00507">
    <property type="entry name" value="N12N6MTFRASE"/>
</dbReference>
<dbReference type="PANTHER" id="PTHR33841">
    <property type="entry name" value="DNA METHYLTRANSFERASE YEEA-RELATED"/>
    <property type="match status" value="1"/>
</dbReference>
<dbReference type="Gene3D" id="3.40.50.150">
    <property type="entry name" value="Vaccinia Virus protein VP39"/>
    <property type="match status" value="1"/>
</dbReference>
<comment type="catalytic activity">
    <reaction evidence="4">
        <text>a 2'-deoxyadenosine in DNA + S-adenosyl-L-methionine = an N(6)-methyl-2'-deoxyadenosine in DNA + S-adenosyl-L-homocysteine + H(+)</text>
        <dbReference type="Rhea" id="RHEA:15197"/>
        <dbReference type="Rhea" id="RHEA-COMP:12418"/>
        <dbReference type="Rhea" id="RHEA-COMP:12419"/>
        <dbReference type="ChEBI" id="CHEBI:15378"/>
        <dbReference type="ChEBI" id="CHEBI:57856"/>
        <dbReference type="ChEBI" id="CHEBI:59789"/>
        <dbReference type="ChEBI" id="CHEBI:90615"/>
        <dbReference type="ChEBI" id="CHEBI:90616"/>
        <dbReference type="EC" id="2.1.1.72"/>
    </reaction>
</comment>
<dbReference type="InterPro" id="IPR046819">
    <property type="entry name" value="MmeI_hel"/>
</dbReference>
<keyword evidence="2 7" id="KW-0489">Methyltransferase</keyword>